<evidence type="ECO:0000256" key="6">
    <source>
        <dbReference type="ARBA" id="ARBA00022694"/>
    </source>
</evidence>
<dbReference type="GO" id="GO:0005737">
    <property type="term" value="C:cytoplasm"/>
    <property type="evidence" value="ECO:0007669"/>
    <property type="project" value="TreeGrafter"/>
</dbReference>
<dbReference type="GO" id="GO:0032259">
    <property type="term" value="P:methylation"/>
    <property type="evidence" value="ECO:0007669"/>
    <property type="project" value="UniProtKB-KW"/>
</dbReference>
<keyword evidence="4" id="KW-0808">Transferase</keyword>
<organism evidence="11 12">
    <name type="scientific">Polynucleobacter brandtiae</name>
    <dbReference type="NCBI Taxonomy" id="1938816"/>
    <lineage>
        <taxon>Bacteria</taxon>
        <taxon>Pseudomonadati</taxon>
        <taxon>Pseudomonadota</taxon>
        <taxon>Betaproteobacteria</taxon>
        <taxon>Burkholderiales</taxon>
        <taxon>Burkholderiaceae</taxon>
        <taxon>Polynucleobacter</taxon>
    </lineage>
</organism>
<dbReference type="OrthoDB" id="9786494at2"/>
<dbReference type="GO" id="GO:0016645">
    <property type="term" value="F:oxidoreductase activity, acting on the CH-NH group of donors"/>
    <property type="evidence" value="ECO:0007669"/>
    <property type="project" value="InterPro"/>
</dbReference>
<keyword evidence="8" id="KW-0560">Oxidoreductase</keyword>
<keyword evidence="6" id="KW-0819">tRNA processing</keyword>
<dbReference type="GO" id="GO:0008033">
    <property type="term" value="P:tRNA processing"/>
    <property type="evidence" value="ECO:0007669"/>
    <property type="project" value="UniProtKB-KW"/>
</dbReference>
<evidence type="ECO:0000259" key="10">
    <source>
        <dbReference type="Pfam" id="PF01266"/>
    </source>
</evidence>
<evidence type="ECO:0000256" key="7">
    <source>
        <dbReference type="ARBA" id="ARBA00022827"/>
    </source>
</evidence>
<name>A0A2M8VRZ8_9BURK</name>
<dbReference type="NCBIfam" id="TIGR03197">
    <property type="entry name" value="MnmC_Cterm"/>
    <property type="match status" value="1"/>
</dbReference>
<evidence type="ECO:0000313" key="11">
    <source>
        <dbReference type="EMBL" id="PJI80232.1"/>
    </source>
</evidence>
<dbReference type="InterPro" id="IPR036188">
    <property type="entry name" value="FAD/NAD-bd_sf"/>
</dbReference>
<sequence>MISPQHHDIVVIGAGIAGAAIARELLERGQSVCVIDAARFPATQCSSHRHAIAHPHVGKGAPRLLRLTRIAFLMAEARWGQVWNQHGVFQPAKKGKTFNREEVASHLRDLELDEGMAQALLADEAMKVCGVGQNGIWLPRGASLDLAAATSALLNAHPKLSTQWDTSVSHLIKDGDSWVLMNYQNQPILFAKKVIIAAAAQSKGLAASIGVRLPLRPVRGQLSIFSIARDTPWAMKMPKTAISGEGYCLPSQKLSNGNYCWAVGASFDEGVDDLQAWDSSDEFNRKQAKGLIAYEEGEEQALQKQESFVGIRCVAGDRLPIIGALTQRPGIFMATALGSRGILWSALAAKLITAQVLEDDFALLTRLGFAADLVAALAPARFFAGTLAVPLAAPSALGAFASNSKPILPSVPSAK</sequence>
<keyword evidence="7" id="KW-0274">FAD</keyword>
<dbReference type="SUPFAM" id="SSF51905">
    <property type="entry name" value="FAD/NAD(P)-binding domain"/>
    <property type="match status" value="1"/>
</dbReference>
<dbReference type="Pfam" id="PF01266">
    <property type="entry name" value="DAO"/>
    <property type="match status" value="1"/>
</dbReference>
<dbReference type="Proteomes" id="UP000229366">
    <property type="component" value="Unassembled WGS sequence"/>
</dbReference>
<dbReference type="InterPro" id="IPR017610">
    <property type="entry name" value="tRNA_S-uridine_synth_MnmC_C"/>
</dbReference>
<keyword evidence="1" id="KW-0963">Cytoplasm</keyword>
<feature type="domain" description="FAD dependent oxidoreductase" evidence="10">
    <location>
        <begin position="8"/>
        <end position="354"/>
    </location>
</feature>
<keyword evidence="12" id="KW-1185">Reference proteome</keyword>
<gene>
    <name evidence="11" type="ORF">B0G85_1229</name>
</gene>
<keyword evidence="9" id="KW-0511">Multifunctional enzyme</keyword>
<evidence type="ECO:0000256" key="2">
    <source>
        <dbReference type="ARBA" id="ARBA00022603"/>
    </source>
</evidence>
<evidence type="ECO:0000313" key="12">
    <source>
        <dbReference type="Proteomes" id="UP000229366"/>
    </source>
</evidence>
<dbReference type="PANTHER" id="PTHR13847">
    <property type="entry name" value="SARCOSINE DEHYDROGENASE-RELATED"/>
    <property type="match status" value="1"/>
</dbReference>
<accession>A0A2M8VRZ8</accession>
<evidence type="ECO:0000256" key="4">
    <source>
        <dbReference type="ARBA" id="ARBA00022679"/>
    </source>
</evidence>
<dbReference type="Gene3D" id="3.50.50.60">
    <property type="entry name" value="FAD/NAD(P)-binding domain"/>
    <property type="match status" value="1"/>
</dbReference>
<dbReference type="Gene3D" id="3.30.9.10">
    <property type="entry name" value="D-Amino Acid Oxidase, subunit A, domain 2"/>
    <property type="match status" value="1"/>
</dbReference>
<comment type="caution">
    <text evidence="11">The sequence shown here is derived from an EMBL/GenBank/DDBJ whole genome shotgun (WGS) entry which is preliminary data.</text>
</comment>
<dbReference type="InterPro" id="IPR006076">
    <property type="entry name" value="FAD-dep_OxRdtase"/>
</dbReference>
<reference evidence="11 12" key="1">
    <citation type="submission" date="2017-11" db="EMBL/GenBank/DDBJ databases">
        <title>Genomic Encyclopedia of Type Strains, Phase III (KMG-III): the genomes of soil and plant-associated and newly described type strains.</title>
        <authorList>
            <person name="Whitman W."/>
        </authorList>
    </citation>
    <scope>NUCLEOTIDE SEQUENCE [LARGE SCALE GENOMIC DNA]</scope>
    <source>
        <strain evidence="11 12">UB-Domo-W1</strain>
    </source>
</reference>
<evidence type="ECO:0000256" key="1">
    <source>
        <dbReference type="ARBA" id="ARBA00022490"/>
    </source>
</evidence>
<evidence type="ECO:0000256" key="3">
    <source>
        <dbReference type="ARBA" id="ARBA00022630"/>
    </source>
</evidence>
<protein>
    <submittedName>
        <fullName evidence="11">tRNA 5-methylaminomethyl-2-thiouridine biosynthesis bifunctional protein</fullName>
    </submittedName>
</protein>
<keyword evidence="2" id="KW-0489">Methyltransferase</keyword>
<evidence type="ECO:0000256" key="9">
    <source>
        <dbReference type="ARBA" id="ARBA00023268"/>
    </source>
</evidence>
<proteinExistence type="predicted"/>
<dbReference type="PANTHER" id="PTHR13847:SF283">
    <property type="entry name" value="TRNA 5-METHYLAMINOMETHYL-2-THIOURIDINE BIOSYNTHESIS BIFUNCTIONAL PROTEIN MNMC"/>
    <property type="match status" value="1"/>
</dbReference>
<evidence type="ECO:0000256" key="5">
    <source>
        <dbReference type="ARBA" id="ARBA00022691"/>
    </source>
</evidence>
<evidence type="ECO:0000256" key="8">
    <source>
        <dbReference type="ARBA" id="ARBA00023002"/>
    </source>
</evidence>
<keyword evidence="5" id="KW-0949">S-adenosyl-L-methionine</keyword>
<dbReference type="AlphaFoldDB" id="A0A2M8VRZ8"/>
<dbReference type="EMBL" id="PGTX01000002">
    <property type="protein sequence ID" value="PJI80232.1"/>
    <property type="molecule type" value="Genomic_DNA"/>
</dbReference>
<keyword evidence="3" id="KW-0285">Flavoprotein</keyword>
<dbReference type="GO" id="GO:0008168">
    <property type="term" value="F:methyltransferase activity"/>
    <property type="evidence" value="ECO:0007669"/>
    <property type="project" value="UniProtKB-KW"/>
</dbReference>